<evidence type="ECO:0000313" key="2">
    <source>
        <dbReference type="Proteomes" id="UP000056502"/>
    </source>
</evidence>
<dbReference type="AlphaFoldDB" id="A0A0M4MXD6"/>
<evidence type="ECO:0000313" key="1">
    <source>
        <dbReference type="EMBL" id="ALE41308.1"/>
    </source>
</evidence>
<proteinExistence type="predicted"/>
<accession>A0A0M4MXD6</accession>
<dbReference type="Proteomes" id="UP000056502">
    <property type="component" value="Chromosome I"/>
</dbReference>
<sequence>MLIVVMEFFNNSNSFNLSILLLSEINFWNVKLALVEI</sequence>
<organism evidence="1">
    <name type="scientific">Leptospira interrogans serovar Hardjo str. Norma</name>
    <dbReference type="NCBI Taxonomy" id="1279460"/>
    <lineage>
        <taxon>Bacteria</taxon>
        <taxon>Pseudomonadati</taxon>
        <taxon>Spirochaetota</taxon>
        <taxon>Spirochaetia</taxon>
        <taxon>Leptospirales</taxon>
        <taxon>Leptospiraceae</taxon>
        <taxon>Leptospira</taxon>
    </lineage>
</organism>
<dbReference type="EMBL" id="CP012603">
    <property type="protein sequence ID" value="ALE41308.1"/>
    <property type="molecule type" value="Genomic_DNA"/>
</dbReference>
<reference evidence="1 2" key="1">
    <citation type="journal article" date="2015" name="Genome Announc.">
        <title>Whole-Genome Sequence of Leptospira interrogans Serovar Hardjo Subtype Hardjoprajitno Strain Norma, Isolated from Cattle in a Leptospirosis Outbreak in Brazil.</title>
        <authorList>
            <person name="Cosate M.R."/>
            <person name="Soares S.C."/>
            <person name="Mendes T.A."/>
            <person name="Raittz R.T."/>
            <person name="Moreira E.C."/>
            <person name="Leite R."/>
            <person name="Fernandes G.R."/>
            <person name="Haddad J.P."/>
            <person name="Ortega J.M."/>
        </authorList>
    </citation>
    <scope>NUCLEOTIDE SEQUENCE [LARGE SCALE GENOMIC DNA]</scope>
    <source>
        <strain evidence="1 2">Norma</strain>
    </source>
</reference>
<protein>
    <submittedName>
        <fullName evidence="1">Uncharacterized protein</fullName>
    </submittedName>
</protein>
<gene>
    <name evidence="1" type="ORF">G436_4171</name>
</gene>
<name>A0A0M4MXD6_LEPIR</name>
<dbReference type="PATRIC" id="fig|1279460.3.peg.4264"/>